<evidence type="ECO:0000313" key="4">
    <source>
        <dbReference type="WBParaSite" id="TCLT_0000322701-mRNA-1"/>
    </source>
</evidence>
<dbReference type="OMA" id="YYHETIE"/>
<dbReference type="SMART" id="SM00228">
    <property type="entry name" value="PDZ"/>
    <property type="match status" value="1"/>
</dbReference>
<dbReference type="PANTHER" id="PTHR23122">
    <property type="entry name" value="MEMBRANE-ASSOCIATED GUANYLATE KINASE MAGUK"/>
    <property type="match status" value="1"/>
</dbReference>
<dbReference type="STRING" id="103827.A0A0N5CSM4"/>
<dbReference type="AlphaFoldDB" id="A0A0N5CSM4"/>
<name>A0A0N5CSM4_THECL</name>
<feature type="domain" description="PDZ" evidence="1">
    <location>
        <begin position="221"/>
        <end position="301"/>
    </location>
</feature>
<reference evidence="4" key="1">
    <citation type="submission" date="2017-02" db="UniProtKB">
        <authorList>
            <consortium name="WormBaseParasite"/>
        </authorList>
    </citation>
    <scope>IDENTIFICATION</scope>
</reference>
<dbReference type="OrthoDB" id="43580at2759"/>
<dbReference type="InterPro" id="IPR036034">
    <property type="entry name" value="PDZ_sf"/>
</dbReference>
<dbReference type="WBParaSite" id="TCLT_0000322701-mRNA-1">
    <property type="protein sequence ID" value="TCLT_0000322701-mRNA-1"/>
    <property type="gene ID" value="TCLT_0000322701"/>
</dbReference>
<keyword evidence="3" id="KW-1185">Reference proteome</keyword>
<protein>
    <submittedName>
        <fullName evidence="4">PDZ domain-containing protein</fullName>
    </submittedName>
</protein>
<dbReference type="InterPro" id="IPR050716">
    <property type="entry name" value="MAGUK"/>
</dbReference>
<evidence type="ECO:0000259" key="1">
    <source>
        <dbReference type="PROSITE" id="PS50106"/>
    </source>
</evidence>
<reference evidence="2 3" key="2">
    <citation type="submission" date="2018-11" db="EMBL/GenBank/DDBJ databases">
        <authorList>
            <consortium name="Pathogen Informatics"/>
        </authorList>
    </citation>
    <scope>NUCLEOTIDE SEQUENCE [LARGE SCALE GENOMIC DNA]</scope>
</reference>
<dbReference type="PROSITE" id="PS50106">
    <property type="entry name" value="PDZ"/>
    <property type="match status" value="1"/>
</dbReference>
<dbReference type="InterPro" id="IPR001478">
    <property type="entry name" value="PDZ"/>
</dbReference>
<dbReference type="Proteomes" id="UP000276776">
    <property type="component" value="Unassembled WGS sequence"/>
</dbReference>
<dbReference type="Gene3D" id="2.30.42.10">
    <property type="match status" value="1"/>
</dbReference>
<evidence type="ECO:0000313" key="2">
    <source>
        <dbReference type="EMBL" id="VDM99589.1"/>
    </source>
</evidence>
<proteinExistence type="predicted"/>
<dbReference type="SUPFAM" id="SSF50156">
    <property type="entry name" value="PDZ domain-like"/>
    <property type="match status" value="1"/>
</dbReference>
<dbReference type="Pfam" id="PF00595">
    <property type="entry name" value="PDZ"/>
    <property type="match status" value="1"/>
</dbReference>
<dbReference type="EMBL" id="UYYF01001144">
    <property type="protein sequence ID" value="VDM99589.1"/>
    <property type="molecule type" value="Genomic_DNA"/>
</dbReference>
<sequence length="332" mass="37461">MNGHIWKQCSNEVSNNNDMIACSTNDVESNRLKGYENDIRKRRELYQHRAKEEAFLRDSLRGSRKLQLLENHSSFSDRKLSTGYKNGTLFGDTKIKTGYCNIGYETGNTSGDQFENQKCESIPLEQVILSVNRVARHLDKREGREEDSKLLRDFFMQKPVQTAIEISNIRSTNKILSSSNFLPYYHETIESQPTSSADLSNTENDAQNIIACTRMQGDLKIVKVTKSSNSYLGATVRNEGEKVIVGRVIRGGMAERSNLLVEGDELIEANGNDLRGKNIMEVCDILRSISGELSLVVVPSSKAKSSDQIAFANQVRHFRALFDYDPEVKFIS</sequence>
<organism evidence="4">
    <name type="scientific">Thelazia callipaeda</name>
    <name type="common">Oriental eyeworm</name>
    <name type="synonym">Parasitic nematode</name>
    <dbReference type="NCBI Taxonomy" id="103827"/>
    <lineage>
        <taxon>Eukaryota</taxon>
        <taxon>Metazoa</taxon>
        <taxon>Ecdysozoa</taxon>
        <taxon>Nematoda</taxon>
        <taxon>Chromadorea</taxon>
        <taxon>Rhabditida</taxon>
        <taxon>Spirurina</taxon>
        <taxon>Spiruromorpha</taxon>
        <taxon>Thelazioidea</taxon>
        <taxon>Thelaziidae</taxon>
        <taxon>Thelazia</taxon>
    </lineage>
</organism>
<gene>
    <name evidence="2" type="ORF">TCLT_LOCUS3226</name>
</gene>
<evidence type="ECO:0000313" key="3">
    <source>
        <dbReference type="Proteomes" id="UP000276776"/>
    </source>
</evidence>
<accession>A0A0N5CSM4</accession>